<comment type="similarity">
    <text evidence="1">Belongs to the CFAP298 family.</text>
</comment>
<sequence>MVILHVKVGNSSEFLYNTSVDVDTDVVTNDVVLLYNGRLKIDRICTEIEQLAKHGTMLPPDMVGLNEDQVKELCLKDEWGTVCEPMGGFTFNEDIYFRRNGKQPTEHMQNVLMKTIEEAKAVVSKKKVKEGICLTQRNVQEALDMLRGAIMIVYPMNLPPHDPIRMEFENRENLEGTQASKEVLDPVLAQLWFSGKEIHHGKKLRDIIGRNEKTKITVKLTDAASGPPGREPVFSEEERKAMMLDAYRRQEELKKLEQDDDDEYHNASWADSSSLKRSFQGLTNISWKPK</sequence>
<name>A0A023F845_TRIIF</name>
<dbReference type="PANTHER" id="PTHR13238:SF0">
    <property type="entry name" value="CILIA- AND FLAGELLA-ASSOCIATED PROTEIN 298"/>
    <property type="match status" value="1"/>
</dbReference>
<protein>
    <recommendedName>
        <fullName evidence="3">Cilia- and flagella-associated protein 298</fullName>
    </recommendedName>
</protein>
<accession>A0A023F845</accession>
<dbReference type="Pfam" id="PF11069">
    <property type="entry name" value="CFAP298"/>
    <property type="match status" value="1"/>
</dbReference>
<dbReference type="EMBL" id="GBBI01001294">
    <property type="protein sequence ID" value="JAC17418.1"/>
    <property type="molecule type" value="mRNA"/>
</dbReference>
<organism evidence="2">
    <name type="scientific">Triatoma infestans</name>
    <name type="common">Assassin bug</name>
    <dbReference type="NCBI Taxonomy" id="30076"/>
    <lineage>
        <taxon>Eukaryota</taxon>
        <taxon>Metazoa</taxon>
        <taxon>Ecdysozoa</taxon>
        <taxon>Arthropoda</taxon>
        <taxon>Hexapoda</taxon>
        <taxon>Insecta</taxon>
        <taxon>Pterygota</taxon>
        <taxon>Neoptera</taxon>
        <taxon>Paraneoptera</taxon>
        <taxon>Hemiptera</taxon>
        <taxon>Heteroptera</taxon>
        <taxon>Panheteroptera</taxon>
        <taxon>Cimicomorpha</taxon>
        <taxon>Reduviidae</taxon>
        <taxon>Triatominae</taxon>
        <taxon>Triatoma</taxon>
    </lineage>
</organism>
<dbReference type="InterPro" id="IPR021298">
    <property type="entry name" value="CFAP298"/>
</dbReference>
<dbReference type="GO" id="GO:0003352">
    <property type="term" value="P:regulation of cilium movement"/>
    <property type="evidence" value="ECO:0007669"/>
    <property type="project" value="InterPro"/>
</dbReference>
<evidence type="ECO:0000313" key="2">
    <source>
        <dbReference type="EMBL" id="JAC17418.1"/>
    </source>
</evidence>
<proteinExistence type="evidence at transcript level"/>
<dbReference type="PANTHER" id="PTHR13238">
    <property type="entry name" value="PROTEIN C21ORF59"/>
    <property type="match status" value="1"/>
</dbReference>
<dbReference type="AlphaFoldDB" id="A0A023F845"/>
<evidence type="ECO:0008006" key="3">
    <source>
        <dbReference type="Google" id="ProtNLM"/>
    </source>
</evidence>
<evidence type="ECO:0000256" key="1">
    <source>
        <dbReference type="ARBA" id="ARBA00009619"/>
    </source>
</evidence>
<reference evidence="2" key="1">
    <citation type="journal article" date="2014" name="PLoS Negl. Trop. Dis.">
        <title>An updated insight into the Sialotranscriptome of Triatoma infestans: developmental stage and geographic variations.</title>
        <authorList>
            <person name="Schwarz A."/>
            <person name="Medrano-Mercado N."/>
            <person name="Schaub G.A."/>
            <person name="Struchiner C.J."/>
            <person name="Bargues M.D."/>
            <person name="Levy M.Z."/>
            <person name="Ribeiro J.M."/>
        </authorList>
    </citation>
    <scope>NUCLEOTIDE SEQUENCE</scope>
    <source>
        <strain evidence="2">Chile</strain>
        <tissue evidence="2">Salivary glands</tissue>
    </source>
</reference>